<gene>
    <name evidence="1" type="ORF">LTS18_000394</name>
</gene>
<proteinExistence type="predicted"/>
<name>A0ACC3CU15_9PEZI</name>
<comment type="caution">
    <text evidence="1">The sequence shown here is derived from an EMBL/GenBank/DDBJ whole genome shotgun (WGS) entry which is preliminary data.</text>
</comment>
<feature type="non-terminal residue" evidence="1">
    <location>
        <position position="95"/>
    </location>
</feature>
<dbReference type="Proteomes" id="UP001186974">
    <property type="component" value="Unassembled WGS sequence"/>
</dbReference>
<organism evidence="1 2">
    <name type="scientific">Coniosporium uncinatum</name>
    <dbReference type="NCBI Taxonomy" id="93489"/>
    <lineage>
        <taxon>Eukaryota</taxon>
        <taxon>Fungi</taxon>
        <taxon>Dikarya</taxon>
        <taxon>Ascomycota</taxon>
        <taxon>Pezizomycotina</taxon>
        <taxon>Dothideomycetes</taxon>
        <taxon>Dothideomycetes incertae sedis</taxon>
        <taxon>Coniosporium</taxon>
    </lineage>
</organism>
<dbReference type="EMBL" id="JAWDJW010011481">
    <property type="protein sequence ID" value="KAK3044772.1"/>
    <property type="molecule type" value="Genomic_DNA"/>
</dbReference>
<accession>A0ACC3CU15</accession>
<evidence type="ECO:0000313" key="2">
    <source>
        <dbReference type="Proteomes" id="UP001186974"/>
    </source>
</evidence>
<protein>
    <submittedName>
        <fullName evidence="1">Uncharacterized protein</fullName>
    </submittedName>
</protein>
<reference evidence="1" key="1">
    <citation type="submission" date="2024-09" db="EMBL/GenBank/DDBJ databases">
        <title>Black Yeasts Isolated from many extreme environments.</title>
        <authorList>
            <person name="Coleine C."/>
            <person name="Stajich J.E."/>
            <person name="Selbmann L."/>
        </authorList>
    </citation>
    <scope>NUCLEOTIDE SEQUENCE</scope>
    <source>
        <strain evidence="1">CCFEE 5737</strain>
    </source>
</reference>
<evidence type="ECO:0000313" key="1">
    <source>
        <dbReference type="EMBL" id="KAK3044772.1"/>
    </source>
</evidence>
<keyword evidence="2" id="KW-1185">Reference proteome</keyword>
<sequence length="95" mass="10487">MAPRVRTVVEYLVFALPLLLFFGGPALRPYLSSESSREPYASYNHVESLSLDTSTHGLDCPSHSSSTYVLSREPLIIYIDGFLSAREADHIVNAA</sequence>